<dbReference type="GO" id="GO:0006888">
    <property type="term" value="P:endoplasmic reticulum to Golgi vesicle-mediated transport"/>
    <property type="evidence" value="ECO:0007669"/>
    <property type="project" value="TreeGrafter"/>
</dbReference>
<dbReference type="PANTHER" id="PTHR23158">
    <property type="entry name" value="MELANOMA INHIBITORY ACTIVITY-RELATED"/>
    <property type="match status" value="1"/>
</dbReference>
<sequence length="501" mass="55772">MGDLLPATASALQMILGRLWGALLGISGSMRHVPALPAFFWVTLVGAVVLVLILKRRHALRSVKALGKRCSAHEDVCGKGTENAGPTTGARDTHRPPGMEASALSLQILCLMAINTDPSSWSLQAAVHLLEELEKSRPPKPSQGTDERPTLTGSEKDAEQLQKKTMGDFNENTHFPARVELLEQGIARWKQRVREKEEEKERLAKSNAQRKQVLKDQLSRRQAVAESLRQSILSRDLLGDGVDGGNSDAEQKREAEPGHPSIGASAVGAKGTTDGVDFNAPLQSLEEQRQEIARQLREHDRMNAELVERVRSLQTEQASWLQENAKLESEIQQLKLKLQILPQVHEDRLRQLQKRVLEEQTRSLEIEKQLPAAYANMTSACQILSLYKQMAEDLGREVERTAAYTRKEIVFHARRAQESWMAAVLTTRELDSLRRENDRTRQMLATAESACQPFPRGPGAPATPAAPRGPEVWEDPWGLQDPQHGTGSHCECSEVWGDLQV</sequence>
<dbReference type="Proteomes" id="UP000694387">
    <property type="component" value="Chromosome 18"/>
</dbReference>
<keyword evidence="6" id="KW-1185">Reference proteome</keyword>
<dbReference type="GeneTree" id="ENSGT00950000182767"/>
<reference evidence="5" key="3">
    <citation type="submission" date="2025-09" db="UniProtKB">
        <authorList>
            <consortium name="Ensembl"/>
        </authorList>
    </citation>
    <scope>IDENTIFICATION</scope>
</reference>
<dbReference type="GO" id="GO:0005789">
    <property type="term" value="C:endoplasmic reticulum membrane"/>
    <property type="evidence" value="ECO:0007669"/>
    <property type="project" value="TreeGrafter"/>
</dbReference>
<feature type="coiled-coil region" evidence="2">
    <location>
        <begin position="179"/>
        <end position="216"/>
    </location>
</feature>
<dbReference type="GO" id="GO:0009306">
    <property type="term" value="P:protein secretion"/>
    <property type="evidence" value="ECO:0007669"/>
    <property type="project" value="TreeGrafter"/>
</dbReference>
<reference evidence="5 6" key="1">
    <citation type="journal article" date="2020" name="Nat. Commun.">
        <title>Donkey genomes provide new insights into domestication and selection for coat color.</title>
        <authorList>
            <person name="Wang"/>
            <person name="C."/>
            <person name="Li"/>
            <person name="H."/>
            <person name="Guo"/>
            <person name="Y."/>
            <person name="Huang"/>
            <person name="J."/>
            <person name="Sun"/>
            <person name="Y."/>
            <person name="Min"/>
            <person name="J."/>
            <person name="Wang"/>
            <person name="J."/>
            <person name="Fang"/>
            <person name="X."/>
            <person name="Zhao"/>
            <person name="Z."/>
            <person name="Wang"/>
            <person name="S."/>
            <person name="Zhang"/>
            <person name="Y."/>
            <person name="Liu"/>
            <person name="Q."/>
            <person name="Jiang"/>
            <person name="Q."/>
            <person name="Wang"/>
            <person name="X."/>
            <person name="Guo"/>
            <person name="Y."/>
            <person name="Yang"/>
            <person name="C."/>
            <person name="Wang"/>
            <person name="Y."/>
            <person name="Tian"/>
            <person name="F."/>
            <person name="Zhuang"/>
            <person name="G."/>
            <person name="Fan"/>
            <person name="Y."/>
            <person name="Gao"/>
            <person name="Q."/>
            <person name="Li"/>
            <person name="Y."/>
            <person name="Ju"/>
            <person name="Z."/>
            <person name="Li"/>
            <person name="J."/>
            <person name="Li"/>
            <person name="R."/>
            <person name="Hou"/>
            <person name="M."/>
            <person name="Yang"/>
            <person name="G."/>
            <person name="Liu"/>
            <person name="G."/>
            <person name="Liu"/>
            <person name="W."/>
            <person name="Guo"/>
            <person name="J."/>
            <person name="Pan"/>
            <person name="S."/>
            <person name="Fan"/>
            <person name="G."/>
            <person name="Zhang"/>
            <person name="W."/>
            <person name="Zhang"/>
            <person name="R."/>
            <person name="Yu"/>
            <person name="J."/>
            <person name="Zhang"/>
            <person name="X."/>
            <person name="Yin"/>
            <person name="Q."/>
            <person name="Ji"/>
            <person name="C."/>
            <person name="Jin"/>
            <person name="Y."/>
            <person name="Yue"/>
            <person name="G."/>
            <person name="Liu"/>
            <person name="M."/>
            <person name="Xu"/>
            <person name="J."/>
            <person name="Liu"/>
            <person name="S."/>
            <person name="Jordana"/>
            <person name="J."/>
            <person name="Noce"/>
            <person name="A."/>
            <person name="Amills"/>
            <person name="M."/>
            <person name="Wu"/>
            <person name="D.D."/>
            <person name="Li"/>
            <person name="S."/>
            <person name="Zhou"/>
            <person name="X. and Zhong"/>
            <person name="J."/>
        </authorList>
    </citation>
    <scope>NUCLEOTIDE SEQUENCE [LARGE SCALE GENOMIC DNA]</scope>
</reference>
<evidence type="ECO:0000256" key="3">
    <source>
        <dbReference type="SAM" id="MobiDB-lite"/>
    </source>
</evidence>
<dbReference type="InterPro" id="IPR051500">
    <property type="entry name" value="cTAGE_MIA/OTOR"/>
</dbReference>
<proteinExistence type="predicted"/>
<reference evidence="5" key="2">
    <citation type="submission" date="2025-08" db="UniProtKB">
        <authorList>
            <consortium name="Ensembl"/>
        </authorList>
    </citation>
    <scope>IDENTIFICATION</scope>
</reference>
<evidence type="ECO:0000256" key="1">
    <source>
        <dbReference type="ARBA" id="ARBA00023054"/>
    </source>
</evidence>
<evidence type="ECO:0000313" key="5">
    <source>
        <dbReference type="Ensembl" id="ENSEASP00005054219.1"/>
    </source>
</evidence>
<keyword evidence="4" id="KW-0472">Membrane</keyword>
<feature type="region of interest" description="Disordered" evidence="3">
    <location>
        <begin position="78"/>
        <end position="98"/>
    </location>
</feature>
<organism evidence="5 6">
    <name type="scientific">Equus asinus</name>
    <name type="common">Donkey</name>
    <name type="synonym">Equus africanus asinus</name>
    <dbReference type="NCBI Taxonomy" id="9793"/>
    <lineage>
        <taxon>Eukaryota</taxon>
        <taxon>Metazoa</taxon>
        <taxon>Chordata</taxon>
        <taxon>Craniata</taxon>
        <taxon>Vertebrata</taxon>
        <taxon>Euteleostomi</taxon>
        <taxon>Mammalia</taxon>
        <taxon>Eutheria</taxon>
        <taxon>Laurasiatheria</taxon>
        <taxon>Perissodactyla</taxon>
        <taxon>Equidae</taxon>
        <taxon>Equus</taxon>
    </lineage>
</organism>
<feature type="region of interest" description="Disordered" evidence="3">
    <location>
        <begin position="237"/>
        <end position="274"/>
    </location>
</feature>
<dbReference type="PANTHER" id="PTHR23158:SF59">
    <property type="match status" value="1"/>
</dbReference>
<dbReference type="GO" id="GO:0070971">
    <property type="term" value="C:endoplasmic reticulum exit site"/>
    <property type="evidence" value="ECO:0007669"/>
    <property type="project" value="TreeGrafter"/>
</dbReference>
<name>A0A9L0JLX0_EQUAS</name>
<feature type="compositionally biased region" description="Low complexity" evidence="3">
    <location>
        <begin position="453"/>
        <end position="470"/>
    </location>
</feature>
<keyword evidence="1 2" id="KW-0175">Coiled coil</keyword>
<keyword evidence="4" id="KW-0812">Transmembrane</keyword>
<feature type="region of interest" description="Disordered" evidence="3">
    <location>
        <begin position="134"/>
        <end position="159"/>
    </location>
</feature>
<accession>A0A9L0JLX0</accession>
<gene>
    <name evidence="5" type="primary">LOC123278267</name>
</gene>
<feature type="region of interest" description="Disordered" evidence="3">
    <location>
        <begin position="451"/>
        <end position="489"/>
    </location>
</feature>
<feature type="compositionally biased region" description="Basic and acidic residues" evidence="3">
    <location>
        <begin position="145"/>
        <end position="159"/>
    </location>
</feature>
<evidence type="ECO:0000256" key="4">
    <source>
        <dbReference type="SAM" id="Phobius"/>
    </source>
</evidence>
<dbReference type="GO" id="GO:0035459">
    <property type="term" value="P:vesicle cargo loading"/>
    <property type="evidence" value="ECO:0007669"/>
    <property type="project" value="TreeGrafter"/>
</dbReference>
<evidence type="ECO:0000256" key="2">
    <source>
        <dbReference type="SAM" id="Coils"/>
    </source>
</evidence>
<feature type="coiled-coil region" evidence="2">
    <location>
        <begin position="282"/>
        <end position="369"/>
    </location>
</feature>
<protein>
    <submittedName>
        <fullName evidence="5">Uncharacterized protein</fullName>
    </submittedName>
</protein>
<evidence type="ECO:0000313" key="6">
    <source>
        <dbReference type="Proteomes" id="UP000694387"/>
    </source>
</evidence>
<dbReference type="Ensembl" id="ENSEAST00005071057.1">
    <property type="protein sequence ID" value="ENSEASP00005054219.1"/>
    <property type="gene ID" value="ENSEASG00005034048.1"/>
</dbReference>
<feature type="transmembrane region" description="Helical" evidence="4">
    <location>
        <begin position="35"/>
        <end position="54"/>
    </location>
</feature>
<keyword evidence="4" id="KW-1133">Transmembrane helix</keyword>
<dbReference type="AlphaFoldDB" id="A0A9L0JLX0"/>